<organism evidence="6 7">
    <name type="scientific">Sediminispirochaeta smaragdinae (strain DSM 11293 / JCM 15392 / SEBR 4228)</name>
    <name type="common">Spirochaeta smaragdinae</name>
    <dbReference type="NCBI Taxonomy" id="573413"/>
    <lineage>
        <taxon>Bacteria</taxon>
        <taxon>Pseudomonadati</taxon>
        <taxon>Spirochaetota</taxon>
        <taxon>Spirochaetia</taxon>
        <taxon>Spirochaetales</taxon>
        <taxon>Spirochaetaceae</taxon>
        <taxon>Sediminispirochaeta</taxon>
    </lineage>
</organism>
<gene>
    <name evidence="6" type="ordered locus">Spirs_0256</name>
</gene>
<proteinExistence type="predicted"/>
<dbReference type="GO" id="GO:0005829">
    <property type="term" value="C:cytosol"/>
    <property type="evidence" value="ECO:0007669"/>
    <property type="project" value="TreeGrafter"/>
</dbReference>
<dbReference type="SMART" id="SM00260">
    <property type="entry name" value="CheW"/>
    <property type="match status" value="1"/>
</dbReference>
<evidence type="ECO:0000256" key="3">
    <source>
        <dbReference type="ARBA" id="ARBA00022490"/>
    </source>
</evidence>
<feature type="domain" description="CheW-like" evidence="5">
    <location>
        <begin position="21"/>
        <end position="163"/>
    </location>
</feature>
<dbReference type="PANTHER" id="PTHR22617">
    <property type="entry name" value="CHEMOTAXIS SENSOR HISTIDINE KINASE-RELATED"/>
    <property type="match status" value="1"/>
</dbReference>
<dbReference type="Pfam" id="PF01584">
    <property type="entry name" value="CheW"/>
    <property type="match status" value="1"/>
</dbReference>
<protein>
    <recommendedName>
        <fullName evidence="2">Chemotaxis protein CheW</fullName>
    </recommendedName>
</protein>
<accession>E1RAC1</accession>
<evidence type="ECO:0000313" key="7">
    <source>
        <dbReference type="Proteomes" id="UP000002318"/>
    </source>
</evidence>
<dbReference type="GO" id="GO:0007165">
    <property type="term" value="P:signal transduction"/>
    <property type="evidence" value="ECO:0007669"/>
    <property type="project" value="InterPro"/>
</dbReference>
<dbReference type="InterPro" id="IPR036061">
    <property type="entry name" value="CheW-like_dom_sf"/>
</dbReference>
<dbReference type="FunFam" id="2.40.50.180:FF:000002">
    <property type="entry name" value="Chemotaxis protein CheW"/>
    <property type="match status" value="1"/>
</dbReference>
<dbReference type="CDD" id="cd00732">
    <property type="entry name" value="CheW"/>
    <property type="match status" value="1"/>
</dbReference>
<dbReference type="eggNOG" id="COG0835">
    <property type="taxonomic scope" value="Bacteria"/>
</dbReference>
<dbReference type="SUPFAM" id="SSF50341">
    <property type="entry name" value="CheW-like"/>
    <property type="match status" value="1"/>
</dbReference>
<keyword evidence="4" id="KW-0145">Chemotaxis</keyword>
<dbReference type="KEGG" id="ssm:Spirs_0256"/>
<dbReference type="PANTHER" id="PTHR22617:SF41">
    <property type="entry name" value="CHEMOTAXIS SIGNAL TRANSDUCTION SYSTEM ADAPTOR PROTEIN CHEW"/>
    <property type="match status" value="1"/>
</dbReference>
<dbReference type="RefSeq" id="WP_013252876.1">
    <property type="nucleotide sequence ID" value="NC_014364.1"/>
</dbReference>
<dbReference type="OrthoDB" id="9794382at2"/>
<dbReference type="InterPro" id="IPR039315">
    <property type="entry name" value="CheW"/>
</dbReference>
<dbReference type="EMBL" id="CP002116">
    <property type="protein sequence ID" value="ADK79412.1"/>
    <property type="molecule type" value="Genomic_DNA"/>
</dbReference>
<keyword evidence="3" id="KW-0963">Cytoplasm</keyword>
<dbReference type="PROSITE" id="PS50851">
    <property type="entry name" value="CHEW"/>
    <property type="match status" value="1"/>
</dbReference>
<reference evidence="6 7" key="1">
    <citation type="journal article" date="2010" name="Stand. Genomic Sci.">
        <title>Complete genome sequence of Spirochaeta smaragdinae type strain (SEBR 4228).</title>
        <authorList>
            <person name="Mavromatis K."/>
            <person name="Yasawong M."/>
            <person name="Chertkov O."/>
            <person name="Lapidus A."/>
            <person name="Lucas S."/>
            <person name="Nolan M."/>
            <person name="Del Rio T.G."/>
            <person name="Tice H."/>
            <person name="Cheng J.F."/>
            <person name="Pitluck S."/>
            <person name="Liolios K."/>
            <person name="Ivanova N."/>
            <person name="Tapia R."/>
            <person name="Han C."/>
            <person name="Bruce D."/>
            <person name="Goodwin L."/>
            <person name="Pati A."/>
            <person name="Chen A."/>
            <person name="Palaniappan K."/>
            <person name="Land M."/>
            <person name="Hauser L."/>
            <person name="Chang Y.J."/>
            <person name="Jeffries C.D."/>
            <person name="Detter J.C."/>
            <person name="Rohde M."/>
            <person name="Brambilla E."/>
            <person name="Spring S."/>
            <person name="Goker M."/>
            <person name="Sikorski J."/>
            <person name="Woyke T."/>
            <person name="Bristow J."/>
            <person name="Eisen J.A."/>
            <person name="Markowitz V."/>
            <person name="Hugenholtz P."/>
            <person name="Klenk H.P."/>
            <person name="Kyrpides N.C."/>
        </authorList>
    </citation>
    <scope>NUCLEOTIDE SEQUENCE [LARGE SCALE GENOMIC DNA]</scope>
    <source>
        <strain evidence="7">DSM 11293 / JCM 15392 / SEBR 4228</strain>
    </source>
</reference>
<dbReference type="Gene3D" id="2.40.50.180">
    <property type="entry name" value="CheA-289, Domain 4"/>
    <property type="match status" value="1"/>
</dbReference>
<comment type="subcellular location">
    <subcellularLocation>
        <location evidence="1">Cytoplasm</location>
    </subcellularLocation>
</comment>
<sequence>MSDQVSGSGDVMIDEEDDIVANKYLLSKIGNELYGIDIRFVTDIIEMQKITEVPDMEEYVRGVINLRGQVIPVIDLRLRFGMAFREYDDRTCIIIVNVGESSIGFIVDTVSEVIDIPDGSIDPPPEYKSEGGSSRRFVSGLGKVGDSVKLLLDVEAIVSHTTST</sequence>
<dbReference type="STRING" id="573413.Spirs_0256"/>
<dbReference type="Gene3D" id="2.30.30.40">
    <property type="entry name" value="SH3 Domains"/>
    <property type="match status" value="1"/>
</dbReference>
<evidence type="ECO:0000313" key="6">
    <source>
        <dbReference type="EMBL" id="ADK79412.1"/>
    </source>
</evidence>
<evidence type="ECO:0000256" key="1">
    <source>
        <dbReference type="ARBA" id="ARBA00004496"/>
    </source>
</evidence>
<keyword evidence="7" id="KW-1185">Reference proteome</keyword>
<dbReference type="Proteomes" id="UP000002318">
    <property type="component" value="Chromosome"/>
</dbReference>
<name>E1RAC1_SEDSS</name>
<dbReference type="InterPro" id="IPR002545">
    <property type="entry name" value="CheW-lke_dom"/>
</dbReference>
<evidence type="ECO:0000259" key="5">
    <source>
        <dbReference type="PROSITE" id="PS50851"/>
    </source>
</evidence>
<dbReference type="GO" id="GO:0006935">
    <property type="term" value="P:chemotaxis"/>
    <property type="evidence" value="ECO:0007669"/>
    <property type="project" value="UniProtKB-KW"/>
</dbReference>
<evidence type="ECO:0000256" key="2">
    <source>
        <dbReference type="ARBA" id="ARBA00021483"/>
    </source>
</evidence>
<dbReference type="AlphaFoldDB" id="E1RAC1"/>
<evidence type="ECO:0000256" key="4">
    <source>
        <dbReference type="ARBA" id="ARBA00022500"/>
    </source>
</evidence>
<dbReference type="HOGENOM" id="CLU_048995_1_2_12"/>